<dbReference type="Gene3D" id="3.40.50.1820">
    <property type="entry name" value="alpha/beta hydrolase"/>
    <property type="match status" value="1"/>
</dbReference>
<protein>
    <recommendedName>
        <fullName evidence="2">AB hydrolase-1 domain-containing protein</fullName>
    </recommendedName>
</protein>
<name>A0A0F9RI01_9ZZZZ</name>
<dbReference type="EMBL" id="LAZR01002866">
    <property type="protein sequence ID" value="KKN24656.1"/>
    <property type="molecule type" value="Genomic_DNA"/>
</dbReference>
<dbReference type="AlphaFoldDB" id="A0A0F9RI01"/>
<dbReference type="InterPro" id="IPR029058">
    <property type="entry name" value="AB_hydrolase_fold"/>
</dbReference>
<proteinExistence type="predicted"/>
<dbReference type="SUPFAM" id="SSF53474">
    <property type="entry name" value="alpha/beta-Hydrolases"/>
    <property type="match status" value="1"/>
</dbReference>
<evidence type="ECO:0008006" key="2">
    <source>
        <dbReference type="Google" id="ProtNLM"/>
    </source>
</evidence>
<accession>A0A0F9RI01</accession>
<organism evidence="1">
    <name type="scientific">marine sediment metagenome</name>
    <dbReference type="NCBI Taxonomy" id="412755"/>
    <lineage>
        <taxon>unclassified sequences</taxon>
        <taxon>metagenomes</taxon>
        <taxon>ecological metagenomes</taxon>
    </lineage>
</organism>
<dbReference type="PANTHER" id="PTHR37946:SF1">
    <property type="entry name" value="SLL1969 PROTEIN"/>
    <property type="match status" value="1"/>
</dbReference>
<reference evidence="1" key="1">
    <citation type="journal article" date="2015" name="Nature">
        <title>Complex archaea that bridge the gap between prokaryotes and eukaryotes.</title>
        <authorList>
            <person name="Spang A."/>
            <person name="Saw J.H."/>
            <person name="Jorgensen S.L."/>
            <person name="Zaremba-Niedzwiedzka K."/>
            <person name="Martijn J."/>
            <person name="Lind A.E."/>
            <person name="van Eijk R."/>
            <person name="Schleper C."/>
            <person name="Guy L."/>
            <person name="Ettema T.J."/>
        </authorList>
    </citation>
    <scope>NUCLEOTIDE SEQUENCE</scope>
</reference>
<sequence>MKILFVHGMGRSPLSGWRLLRYLRKKYRVETQTFSYLVSIESFEQIEQRLQKRISAIAEKDDYILIGHSLGGVLIRATINALADRVKPPTHTFLLGSPLQPSRLAKYFRRYRIFRLMTNDCGGLLASEIRMQAIAAISSPVTSLVGISGPQCKSGPFKNELNDGIVSLSEVSADWLTDQIQVKGMHSFLSSNKQVIRHISARMDG</sequence>
<dbReference type="PANTHER" id="PTHR37946">
    <property type="entry name" value="SLL1969 PROTEIN"/>
    <property type="match status" value="1"/>
</dbReference>
<comment type="caution">
    <text evidence="1">The sequence shown here is derived from an EMBL/GenBank/DDBJ whole genome shotgun (WGS) entry which is preliminary data.</text>
</comment>
<gene>
    <name evidence="1" type="ORF">LCGC14_0892600</name>
</gene>
<evidence type="ECO:0000313" key="1">
    <source>
        <dbReference type="EMBL" id="KKN24656.1"/>
    </source>
</evidence>